<dbReference type="AlphaFoldDB" id="A0A212JGB9"/>
<evidence type="ECO:0000313" key="1">
    <source>
        <dbReference type="EMBL" id="SBV98467.1"/>
    </source>
</evidence>
<proteinExistence type="predicted"/>
<dbReference type="EMBL" id="FLUM01000001">
    <property type="protein sequence ID" value="SBV98467.1"/>
    <property type="molecule type" value="Genomic_DNA"/>
</dbReference>
<reference evidence="1" key="1">
    <citation type="submission" date="2016-04" db="EMBL/GenBank/DDBJ databases">
        <authorList>
            <person name="Evans L.H."/>
            <person name="Alamgir A."/>
            <person name="Owens N."/>
            <person name="Weber N.D."/>
            <person name="Virtaneva K."/>
            <person name="Barbian K."/>
            <person name="Babar A."/>
            <person name="Rosenke K."/>
        </authorList>
    </citation>
    <scope>NUCLEOTIDE SEQUENCE</scope>
    <source>
        <strain evidence="1">86-1</strain>
    </source>
</reference>
<name>A0A212JGB9_9BACT</name>
<organism evidence="1">
    <name type="scientific">uncultured Dysgonomonas sp</name>
    <dbReference type="NCBI Taxonomy" id="206096"/>
    <lineage>
        <taxon>Bacteria</taxon>
        <taxon>Pseudomonadati</taxon>
        <taxon>Bacteroidota</taxon>
        <taxon>Bacteroidia</taxon>
        <taxon>Bacteroidales</taxon>
        <taxon>Dysgonomonadaceae</taxon>
        <taxon>Dysgonomonas</taxon>
        <taxon>environmental samples</taxon>
    </lineage>
</organism>
<accession>A0A212JGB9</accession>
<protein>
    <submittedName>
        <fullName evidence="1">Uncharacterized protein</fullName>
    </submittedName>
</protein>
<gene>
    <name evidence="1" type="ORF">KL86DYS1_12180</name>
</gene>
<dbReference type="RefSeq" id="WP_006800647.1">
    <property type="nucleotide sequence ID" value="NZ_LT599032.1"/>
</dbReference>
<sequence>MDIIKVEHGVSGKLQKLFGVSAPTIRRALRGNLEGRLSEDKALRIRKAALENGGQILYTEK</sequence>